<dbReference type="PANTHER" id="PTHR38116:SF9">
    <property type="entry name" value="BZIP DOMAIN-CONTAINING PROTEIN"/>
    <property type="match status" value="1"/>
</dbReference>
<dbReference type="Pfam" id="PF11905">
    <property type="entry name" value="DUF3425"/>
    <property type="match status" value="1"/>
</dbReference>
<feature type="compositionally biased region" description="Low complexity" evidence="1">
    <location>
        <begin position="150"/>
        <end position="169"/>
    </location>
</feature>
<evidence type="ECO:0000256" key="1">
    <source>
        <dbReference type="SAM" id="MobiDB-lite"/>
    </source>
</evidence>
<feature type="region of interest" description="Disordered" evidence="1">
    <location>
        <begin position="39"/>
        <end position="63"/>
    </location>
</feature>
<dbReference type="PANTHER" id="PTHR38116">
    <property type="entry name" value="CHROMOSOME 7, WHOLE GENOME SHOTGUN SEQUENCE"/>
    <property type="match status" value="1"/>
</dbReference>
<keyword evidence="3" id="KW-1185">Reference proteome</keyword>
<dbReference type="SUPFAM" id="SSF57959">
    <property type="entry name" value="Leucine zipper domain"/>
    <property type="match status" value="1"/>
</dbReference>
<dbReference type="InterPro" id="IPR021833">
    <property type="entry name" value="DUF3425"/>
</dbReference>
<protein>
    <recommendedName>
        <fullName evidence="4">BZIP domain-containing protein</fullName>
    </recommendedName>
</protein>
<accession>A0A6A6TEQ0</accession>
<dbReference type="OrthoDB" id="5973539at2759"/>
<organism evidence="2 3">
    <name type="scientific">Lophiostoma macrostomum CBS 122681</name>
    <dbReference type="NCBI Taxonomy" id="1314788"/>
    <lineage>
        <taxon>Eukaryota</taxon>
        <taxon>Fungi</taxon>
        <taxon>Dikarya</taxon>
        <taxon>Ascomycota</taxon>
        <taxon>Pezizomycotina</taxon>
        <taxon>Dothideomycetes</taxon>
        <taxon>Pleosporomycetidae</taxon>
        <taxon>Pleosporales</taxon>
        <taxon>Lophiostomataceae</taxon>
        <taxon>Lophiostoma</taxon>
    </lineage>
</organism>
<evidence type="ECO:0000313" key="3">
    <source>
        <dbReference type="Proteomes" id="UP000799324"/>
    </source>
</evidence>
<feature type="region of interest" description="Disordered" evidence="1">
    <location>
        <begin position="1"/>
        <end position="23"/>
    </location>
</feature>
<evidence type="ECO:0008006" key="4">
    <source>
        <dbReference type="Google" id="ProtNLM"/>
    </source>
</evidence>
<dbReference type="GO" id="GO:0003700">
    <property type="term" value="F:DNA-binding transcription factor activity"/>
    <property type="evidence" value="ECO:0007669"/>
    <property type="project" value="InterPro"/>
</dbReference>
<proteinExistence type="predicted"/>
<feature type="compositionally biased region" description="Polar residues" evidence="1">
    <location>
        <begin position="50"/>
        <end position="63"/>
    </location>
</feature>
<dbReference type="EMBL" id="MU004320">
    <property type="protein sequence ID" value="KAF2657916.1"/>
    <property type="molecule type" value="Genomic_DNA"/>
</dbReference>
<dbReference type="InterPro" id="IPR046347">
    <property type="entry name" value="bZIP_sf"/>
</dbReference>
<evidence type="ECO:0000313" key="2">
    <source>
        <dbReference type="EMBL" id="KAF2657916.1"/>
    </source>
</evidence>
<name>A0A6A6TEQ0_9PLEO</name>
<sequence>MPAQKRKTKTPEDVPGLGDPERKRVLNVLAQRRYRQRRREKLAELEAKANTVSPPTSTQHQNGVPFQVITPERTSGSSSEEISPECNAEDYVEEVFRNPSDMSFPHLEFNQEPLDFTLFQDFGFANLPSPNPSTPELFPPNETDKQNETQPQVHLPSQSQSQSLSTHPPAFALPMSSDGGQLDVPIFNLMRTFATIATSLNVISHIYEPLYTHVLSPTPHSSLPANLHPTAAQTSIPHHPLLDTLPWPSVRDKLICMFALPSCQRPAIAQDDEGLGPYKGIWQIAQDLDDDRDGMRVHGNSTRWGDGNELVEESWEIGELFYRNWWWALDGRVVEISNRRRKERGLGVLRLVG</sequence>
<gene>
    <name evidence="2" type="ORF">K491DRAFT_690652</name>
</gene>
<reference evidence="2" key="1">
    <citation type="journal article" date="2020" name="Stud. Mycol.">
        <title>101 Dothideomycetes genomes: a test case for predicting lifestyles and emergence of pathogens.</title>
        <authorList>
            <person name="Haridas S."/>
            <person name="Albert R."/>
            <person name="Binder M."/>
            <person name="Bloem J."/>
            <person name="Labutti K."/>
            <person name="Salamov A."/>
            <person name="Andreopoulos B."/>
            <person name="Baker S."/>
            <person name="Barry K."/>
            <person name="Bills G."/>
            <person name="Bluhm B."/>
            <person name="Cannon C."/>
            <person name="Castanera R."/>
            <person name="Culley D."/>
            <person name="Daum C."/>
            <person name="Ezra D."/>
            <person name="Gonzalez J."/>
            <person name="Henrissat B."/>
            <person name="Kuo A."/>
            <person name="Liang C."/>
            <person name="Lipzen A."/>
            <person name="Lutzoni F."/>
            <person name="Magnuson J."/>
            <person name="Mondo S."/>
            <person name="Nolan M."/>
            <person name="Ohm R."/>
            <person name="Pangilinan J."/>
            <person name="Park H.-J."/>
            <person name="Ramirez L."/>
            <person name="Alfaro M."/>
            <person name="Sun H."/>
            <person name="Tritt A."/>
            <person name="Yoshinaga Y."/>
            <person name="Zwiers L.-H."/>
            <person name="Turgeon B."/>
            <person name="Goodwin S."/>
            <person name="Spatafora J."/>
            <person name="Crous P."/>
            <person name="Grigoriev I."/>
        </authorList>
    </citation>
    <scope>NUCLEOTIDE SEQUENCE</scope>
    <source>
        <strain evidence="2">CBS 122681</strain>
    </source>
</reference>
<dbReference type="AlphaFoldDB" id="A0A6A6TEQ0"/>
<dbReference type="Proteomes" id="UP000799324">
    <property type="component" value="Unassembled WGS sequence"/>
</dbReference>
<feature type="region of interest" description="Disordered" evidence="1">
    <location>
        <begin position="129"/>
        <end position="175"/>
    </location>
</feature>